<evidence type="ECO:0000313" key="1">
    <source>
        <dbReference type="Proteomes" id="UP000887579"/>
    </source>
</evidence>
<protein>
    <submittedName>
        <fullName evidence="2">Transmembrane protein 186</fullName>
    </submittedName>
</protein>
<evidence type="ECO:0000313" key="2">
    <source>
        <dbReference type="WBParaSite" id="ES5_v2.g10983.t1"/>
    </source>
</evidence>
<reference evidence="2" key="1">
    <citation type="submission" date="2022-11" db="UniProtKB">
        <authorList>
            <consortium name="WormBaseParasite"/>
        </authorList>
    </citation>
    <scope>IDENTIFICATION</scope>
</reference>
<organism evidence="1 2">
    <name type="scientific">Panagrolaimus sp. ES5</name>
    <dbReference type="NCBI Taxonomy" id="591445"/>
    <lineage>
        <taxon>Eukaryota</taxon>
        <taxon>Metazoa</taxon>
        <taxon>Ecdysozoa</taxon>
        <taxon>Nematoda</taxon>
        <taxon>Chromadorea</taxon>
        <taxon>Rhabditida</taxon>
        <taxon>Tylenchina</taxon>
        <taxon>Panagrolaimomorpha</taxon>
        <taxon>Panagrolaimoidea</taxon>
        <taxon>Panagrolaimidae</taxon>
        <taxon>Panagrolaimus</taxon>
    </lineage>
</organism>
<sequence length="497" mass="56836">MLIHKVRLYGLIGLIRRAPAFSSTGFQKSHFFATSLTSNLNGARVLLNERKCNIIDSNLLLKQRVDGFSWRAFSSGKQSVILEKNELSGLWENEQWRLVVSWPTGLRFHKFITVIKPYYKYITAALIPWATYSYATGYFTMTSLTATYGSVLIAPFILLHVSRQLNRFTTFILMEKGDKNVMIGYFSLFYNIKHEIVPVQDIILLNTFKRENEIRVLVLGKKSKNMVITQVFGKGCLTAGLLARRAPAFSSAGFQKSFFTTSQTLNYDSARVLLNEQKCNIIESNLLLKQRVDGFSWRAFSTEVTEDSSKETKPTKNEFPGVWENEQWNLVVGFPPGMLFQSVVTKMKFFYKCISAVIIPWATYSYATGYLTMSFLAVTYGSVLSAPLTLYIFSRALNRMTAYILMEKSNENILVGYFSTFLTLKQDTVAIDDIVPLSAAEKMGKNIQGFILTKKSNNAEWFYVPSKGIKIFDKEKAERIFHNLDNFSEEVYKYKKE</sequence>
<dbReference type="Proteomes" id="UP000887579">
    <property type="component" value="Unplaced"/>
</dbReference>
<dbReference type="WBParaSite" id="ES5_v2.g10983.t1">
    <property type="protein sequence ID" value="ES5_v2.g10983.t1"/>
    <property type="gene ID" value="ES5_v2.g10983"/>
</dbReference>
<proteinExistence type="predicted"/>
<accession>A0AC34F234</accession>
<name>A0AC34F234_9BILA</name>